<feature type="non-terminal residue" evidence="2">
    <location>
        <position position="107"/>
    </location>
</feature>
<protein>
    <submittedName>
        <fullName evidence="2">Uncharacterized protein</fullName>
    </submittedName>
</protein>
<dbReference type="EMBL" id="KK740472">
    <property type="protein sequence ID" value="KFP38541.1"/>
    <property type="molecule type" value="Genomic_DNA"/>
</dbReference>
<evidence type="ECO:0000313" key="3">
    <source>
        <dbReference type="Proteomes" id="UP000053330"/>
    </source>
</evidence>
<gene>
    <name evidence="2" type="ORF">N324_10836</name>
</gene>
<evidence type="ECO:0000256" key="1">
    <source>
        <dbReference type="SAM" id="MobiDB-lite"/>
    </source>
</evidence>
<dbReference type="Proteomes" id="UP000053330">
    <property type="component" value="Unassembled WGS sequence"/>
</dbReference>
<dbReference type="AlphaFoldDB" id="A0A091L6F5"/>
<feature type="region of interest" description="Disordered" evidence="1">
    <location>
        <begin position="83"/>
        <end position="107"/>
    </location>
</feature>
<sequence>MSACNQGKWDRALAEVVAFHFYLLVKQNGVVVKEKYILGHVFCYYMTQSACGYSKQCAEILFSGDKNSSSSASSRAFTLDSDTFQQSGEPLSRTGKWQETKSVATCG</sequence>
<keyword evidence="3" id="KW-1185">Reference proteome</keyword>
<organism evidence="2 3">
    <name type="scientific">Chlamydotis macqueenii</name>
    <name type="common">Macqueen's bustard</name>
    <dbReference type="NCBI Taxonomy" id="187382"/>
    <lineage>
        <taxon>Eukaryota</taxon>
        <taxon>Metazoa</taxon>
        <taxon>Chordata</taxon>
        <taxon>Craniata</taxon>
        <taxon>Vertebrata</taxon>
        <taxon>Euteleostomi</taxon>
        <taxon>Archelosauria</taxon>
        <taxon>Archosauria</taxon>
        <taxon>Dinosauria</taxon>
        <taxon>Saurischia</taxon>
        <taxon>Theropoda</taxon>
        <taxon>Coelurosauria</taxon>
        <taxon>Aves</taxon>
        <taxon>Neognathae</taxon>
        <taxon>Neoaves</taxon>
        <taxon>Otidimorphae</taxon>
        <taxon>Otidiformes</taxon>
        <taxon>Otididae</taxon>
        <taxon>Chlamydotis</taxon>
    </lineage>
</organism>
<evidence type="ECO:0000313" key="2">
    <source>
        <dbReference type="EMBL" id="KFP38541.1"/>
    </source>
</evidence>
<name>A0A091L6F5_9AVES</name>
<accession>A0A091L6F5</accession>
<reference evidence="2 3" key="1">
    <citation type="submission" date="2014-04" db="EMBL/GenBank/DDBJ databases">
        <title>Genome evolution of avian class.</title>
        <authorList>
            <person name="Zhang G."/>
            <person name="Li C."/>
        </authorList>
    </citation>
    <scope>NUCLEOTIDE SEQUENCE [LARGE SCALE GENOMIC DNA]</scope>
    <source>
        <strain evidence="2">BGI_N324</strain>
    </source>
</reference>
<proteinExistence type="predicted"/>